<accession>A0A2W6NL72</accession>
<dbReference type="AlphaFoldDB" id="A0A2W6NL72"/>
<reference evidence="1 2" key="1">
    <citation type="submission" date="2017-03" db="EMBL/GenBank/DDBJ databases">
        <title>Genomic and clinical evidence uncovers the enterohepatic species Helicobacter valdiviensis as a potential human intestinal pathogen.</title>
        <authorList>
            <person name="Fresia P."/>
            <person name="Jara R."/>
            <person name="Sierra R."/>
            <person name="Ferres I."/>
            <person name="Greif G."/>
            <person name="Iraola G."/>
            <person name="Collado L."/>
        </authorList>
    </citation>
    <scope>NUCLEOTIDE SEQUENCE [LARGE SCALE GENOMIC DNA]</scope>
    <source>
        <strain evidence="1 2">WBE14</strain>
    </source>
</reference>
<evidence type="ECO:0000313" key="2">
    <source>
        <dbReference type="Proteomes" id="UP000249746"/>
    </source>
</evidence>
<comment type="caution">
    <text evidence="1">The sequence shown here is derived from an EMBL/GenBank/DDBJ whole genome shotgun (WGS) entry which is preliminary data.</text>
</comment>
<keyword evidence="2" id="KW-1185">Reference proteome</keyword>
<name>A0A2W6NL72_9HELI</name>
<proteinExistence type="predicted"/>
<dbReference type="RefSeq" id="WP_111229715.1">
    <property type="nucleotide sequence ID" value="NZ_NBIU01000011.1"/>
</dbReference>
<gene>
    <name evidence="1" type="ORF">B6S12_04980</name>
</gene>
<dbReference type="Proteomes" id="UP000249746">
    <property type="component" value="Unassembled WGS sequence"/>
</dbReference>
<organism evidence="1 2">
    <name type="scientific">Helicobacter valdiviensis</name>
    <dbReference type="NCBI Taxonomy" id="1458358"/>
    <lineage>
        <taxon>Bacteria</taxon>
        <taxon>Pseudomonadati</taxon>
        <taxon>Campylobacterota</taxon>
        <taxon>Epsilonproteobacteria</taxon>
        <taxon>Campylobacterales</taxon>
        <taxon>Helicobacteraceae</taxon>
        <taxon>Helicobacter</taxon>
    </lineage>
</organism>
<evidence type="ECO:0000313" key="1">
    <source>
        <dbReference type="EMBL" id="PZT48176.1"/>
    </source>
</evidence>
<dbReference type="EMBL" id="NBIU01000011">
    <property type="protein sequence ID" value="PZT48176.1"/>
    <property type="molecule type" value="Genomic_DNA"/>
</dbReference>
<sequence>MKKCFLLFLLECSFVFGIDYKECLPNRMGFNLNDDIKKLKEQELIKILSDKEEYEKYYLVDKNLTLFVINNKIEAVQEKNSPLLKEPAQSDFLLKNGYSFVKEIKGVEIYESVFCTVAINNAEDLVSIIKPIGAEINLPLLKIEKECLPDSYNIFLGEELESIEKKISKMNPVLPTKDYIKNKDSPDAMFLIRIHKIPMLISFKNNRLVAVVELASPLSKEENLKKFIKNKKYHFVNGNKEESIYRMKNCVLMVREGTASFVSIDSSSLGY</sequence>
<protein>
    <submittedName>
        <fullName evidence="1">Uncharacterized protein</fullName>
    </submittedName>
</protein>